<accession>Q4RYL8</accession>
<reference evidence="1" key="1">
    <citation type="journal article" date="2004" name="Nature">
        <title>Genome duplication in the teleost fish Tetraodon nigroviridis reveals the early vertebrate proto-karyotype.</title>
        <authorList>
            <person name="Jaillon O."/>
            <person name="Aury J.-M."/>
            <person name="Brunet F."/>
            <person name="Petit J.-L."/>
            <person name="Stange-Thomann N."/>
            <person name="Mauceli E."/>
            <person name="Bouneau L."/>
            <person name="Fischer C."/>
            <person name="Ozouf-Costaz C."/>
            <person name="Bernot A."/>
            <person name="Nicaud S."/>
            <person name="Jaffe D."/>
            <person name="Fisher S."/>
            <person name="Lutfalla G."/>
            <person name="Dossat C."/>
            <person name="Segurens B."/>
            <person name="Dasilva C."/>
            <person name="Salanoubat M."/>
            <person name="Levy M."/>
            <person name="Boudet N."/>
            <person name="Castellano S."/>
            <person name="Anthouard V."/>
            <person name="Jubin C."/>
            <person name="Castelli V."/>
            <person name="Katinka M."/>
            <person name="Vacherie B."/>
            <person name="Biemont C."/>
            <person name="Skalli Z."/>
            <person name="Cattolico L."/>
            <person name="Poulain J."/>
            <person name="De Berardinis V."/>
            <person name="Cruaud C."/>
            <person name="Duprat S."/>
            <person name="Brottier P."/>
            <person name="Coutanceau J.-P."/>
            <person name="Gouzy J."/>
            <person name="Parra G."/>
            <person name="Lardier G."/>
            <person name="Chapple C."/>
            <person name="McKernan K.J."/>
            <person name="McEwan P."/>
            <person name="Bosak S."/>
            <person name="Kellis M."/>
            <person name="Volff J.-N."/>
            <person name="Guigo R."/>
            <person name="Zody M.C."/>
            <person name="Mesirov J."/>
            <person name="Lindblad-Toh K."/>
            <person name="Birren B."/>
            <person name="Nusbaum C."/>
            <person name="Kahn D."/>
            <person name="Robinson-Rechavi M."/>
            <person name="Laudet V."/>
            <person name="Schachter V."/>
            <person name="Quetier F."/>
            <person name="Saurin W."/>
            <person name="Scarpelli C."/>
            <person name="Wincker P."/>
            <person name="Lander E.S."/>
            <person name="Weissenbach J."/>
            <person name="Roest Crollius H."/>
        </authorList>
    </citation>
    <scope>NUCLEOTIDE SEQUENCE [LARGE SCALE GENOMIC DNA]</scope>
</reference>
<dbReference type="AlphaFoldDB" id="Q4RYL8"/>
<comment type="caution">
    <text evidence="1">The sequence shown here is derived from an EMBL/GenBank/DDBJ whole genome shotgun (WGS) entry which is preliminary data.</text>
</comment>
<gene>
    <name evidence="1" type="ORF">GSTENG00026888001</name>
</gene>
<organism evidence="1">
    <name type="scientific">Tetraodon nigroviridis</name>
    <name type="common">Spotted green pufferfish</name>
    <name type="synonym">Chelonodon nigroviridis</name>
    <dbReference type="NCBI Taxonomy" id="99883"/>
    <lineage>
        <taxon>Eukaryota</taxon>
        <taxon>Metazoa</taxon>
        <taxon>Chordata</taxon>
        <taxon>Craniata</taxon>
        <taxon>Vertebrata</taxon>
        <taxon>Euteleostomi</taxon>
        <taxon>Actinopterygii</taxon>
        <taxon>Neopterygii</taxon>
        <taxon>Teleostei</taxon>
        <taxon>Neoteleostei</taxon>
        <taxon>Acanthomorphata</taxon>
        <taxon>Eupercaria</taxon>
        <taxon>Tetraodontiformes</taxon>
        <taxon>Tetradontoidea</taxon>
        <taxon>Tetraodontidae</taxon>
        <taxon>Tetraodon</taxon>
    </lineage>
</organism>
<reference evidence="1" key="2">
    <citation type="submission" date="2004-02" db="EMBL/GenBank/DDBJ databases">
        <authorList>
            <consortium name="Genoscope"/>
            <consortium name="Whitehead Institute Centre for Genome Research"/>
        </authorList>
    </citation>
    <scope>NUCLEOTIDE SEQUENCE</scope>
</reference>
<sequence length="47" mass="5243">MPACVFSARQRHCILLKTGPKGLVINMKPCESEFAGWISHEAKVRSD</sequence>
<name>Q4RYL8_TETNG</name>
<evidence type="ECO:0000313" key="1">
    <source>
        <dbReference type="EMBL" id="CAG06514.1"/>
    </source>
</evidence>
<dbReference type="KEGG" id="tng:GSTEN00026888G001"/>
<protein>
    <submittedName>
        <fullName evidence="1">(spotted green pufferfish) hypothetical protein</fullName>
    </submittedName>
</protein>
<dbReference type="EMBL" id="CAAE01014974">
    <property type="protein sequence ID" value="CAG06514.1"/>
    <property type="molecule type" value="Genomic_DNA"/>
</dbReference>
<proteinExistence type="predicted"/>